<dbReference type="NCBIfam" id="TIGR03007">
    <property type="entry name" value="pepcterm_ChnLen"/>
    <property type="match status" value="1"/>
</dbReference>
<keyword evidence="2" id="KW-0812">Transmembrane</keyword>
<evidence type="ECO:0000256" key="1">
    <source>
        <dbReference type="SAM" id="Coils"/>
    </source>
</evidence>
<keyword evidence="4" id="KW-1185">Reference proteome</keyword>
<dbReference type="SUPFAM" id="SSF57997">
    <property type="entry name" value="Tropomyosin"/>
    <property type="match status" value="1"/>
</dbReference>
<feature type="transmembrane region" description="Helical" evidence="2">
    <location>
        <begin position="428"/>
        <end position="448"/>
    </location>
</feature>
<dbReference type="EMBL" id="JBELOE010000152">
    <property type="protein sequence ID" value="MER2491848.1"/>
    <property type="molecule type" value="Genomic_DNA"/>
</dbReference>
<feature type="transmembrane region" description="Helical" evidence="2">
    <location>
        <begin position="490"/>
        <end position="513"/>
    </location>
</feature>
<dbReference type="RefSeq" id="WP_143871123.1">
    <property type="nucleotide sequence ID" value="NZ_CP041660.1"/>
</dbReference>
<gene>
    <name evidence="3" type="ORF">ABS311_08120</name>
</gene>
<dbReference type="InterPro" id="IPR050445">
    <property type="entry name" value="Bact_polysacc_biosynth/exp"/>
</dbReference>
<sequence>MDNIQQTIDEVFGYLKGIWIKKRFIIVCTWLVCPIGWLYVANLPDVYQSSAKVFADTRSILQPLLRGLALQNNIDQELQLMAKTLLSRPNLEKIARNTDLDIQATGKAEYQALIDMLKKEIKFRASDRENIYTINFEHADPRIAKRVVEETLTLFVESTLGSNRQGSDTANKFLDAQISEYEKRLAAAEMRLSDFKRRHSDVLVQNTGGVYGQLSGLKTQLESINLQIQETESRLAQVEEALNSSQSASSAASNSAIETQYDDRISSLQQRLDDLLIRYTARHPDVIETRAMLARLEELRENEIKEYQKVLQGGITDQSNVQGRVGQEMVITMQNLKNELASLNVRKKNFQEKIASLQDKMDLIPQIEAEMAGLNRDYGITKSKYNELLNRRESVLMSQQADLQSDDVQFRVIEPPREALEPSGPPRLIFNVAILIVGFGLGIAVAFLTSQLQPVVLRAQQLTRMTGYPVFGTISHVNYQQLRRVERKKLIVFWVSNSFIFIGFSGFMMLSIMGHRLDSEFITKLFQFATENLRAIM</sequence>
<evidence type="ECO:0000313" key="3">
    <source>
        <dbReference type="EMBL" id="MER2491848.1"/>
    </source>
</evidence>
<evidence type="ECO:0000256" key="2">
    <source>
        <dbReference type="SAM" id="Phobius"/>
    </source>
</evidence>
<dbReference type="PANTHER" id="PTHR32309">
    <property type="entry name" value="TYROSINE-PROTEIN KINASE"/>
    <property type="match status" value="1"/>
</dbReference>
<accession>A0ABV1RFZ3</accession>
<keyword evidence="2" id="KW-1133">Transmembrane helix</keyword>
<dbReference type="InterPro" id="IPR014345">
    <property type="entry name" value="XrtA_polysacc_chain"/>
</dbReference>
<proteinExistence type="predicted"/>
<protein>
    <submittedName>
        <fullName evidence="3">XrtA system polysaccharide chain length determinant</fullName>
    </submittedName>
</protein>
<evidence type="ECO:0000313" key="4">
    <source>
        <dbReference type="Proteomes" id="UP001467690"/>
    </source>
</evidence>
<feature type="coiled-coil region" evidence="1">
    <location>
        <begin position="333"/>
        <end position="360"/>
    </location>
</feature>
<name>A0ABV1RFZ3_9ALTE</name>
<organism evidence="3 4">
    <name type="scientific">Catenovulum sediminis</name>
    <dbReference type="NCBI Taxonomy" id="1740262"/>
    <lineage>
        <taxon>Bacteria</taxon>
        <taxon>Pseudomonadati</taxon>
        <taxon>Pseudomonadota</taxon>
        <taxon>Gammaproteobacteria</taxon>
        <taxon>Alteromonadales</taxon>
        <taxon>Alteromonadaceae</taxon>
        <taxon>Catenovulum</taxon>
    </lineage>
</organism>
<feature type="coiled-coil region" evidence="1">
    <location>
        <begin position="171"/>
        <end position="248"/>
    </location>
</feature>
<comment type="caution">
    <text evidence="3">The sequence shown here is derived from an EMBL/GenBank/DDBJ whole genome shotgun (WGS) entry which is preliminary data.</text>
</comment>
<keyword evidence="2" id="KW-0472">Membrane</keyword>
<reference evidence="3 4" key="1">
    <citation type="submission" date="2024-06" db="EMBL/GenBank/DDBJ databases">
        <authorList>
            <person name="Chen R.Y."/>
        </authorList>
    </citation>
    <scope>NUCLEOTIDE SEQUENCE [LARGE SCALE GENOMIC DNA]</scope>
    <source>
        <strain evidence="3 4">D2</strain>
    </source>
</reference>
<dbReference type="PANTHER" id="PTHR32309:SF13">
    <property type="entry name" value="FERRIC ENTEROBACTIN TRANSPORT PROTEIN FEPE"/>
    <property type="match status" value="1"/>
</dbReference>
<keyword evidence="1" id="KW-0175">Coiled coil</keyword>
<dbReference type="Proteomes" id="UP001467690">
    <property type="component" value="Unassembled WGS sequence"/>
</dbReference>
<feature type="transmembrane region" description="Helical" evidence="2">
    <location>
        <begin position="24"/>
        <end position="40"/>
    </location>
</feature>